<keyword evidence="2" id="KW-1133">Transmembrane helix</keyword>
<dbReference type="OrthoDB" id="4223925at2759"/>
<feature type="transmembrane region" description="Helical" evidence="2">
    <location>
        <begin position="49"/>
        <end position="71"/>
    </location>
</feature>
<organism evidence="4 5">
    <name type="scientific">Talaromyces rugulosus</name>
    <name type="common">Penicillium rugulosum</name>
    <dbReference type="NCBI Taxonomy" id="121627"/>
    <lineage>
        <taxon>Eukaryota</taxon>
        <taxon>Fungi</taxon>
        <taxon>Dikarya</taxon>
        <taxon>Ascomycota</taxon>
        <taxon>Pezizomycotina</taxon>
        <taxon>Eurotiomycetes</taxon>
        <taxon>Eurotiomycetidae</taxon>
        <taxon>Eurotiales</taxon>
        <taxon>Trichocomaceae</taxon>
        <taxon>Talaromyces</taxon>
        <taxon>Talaromyces sect. Islandici</taxon>
    </lineage>
</organism>
<dbReference type="AlphaFoldDB" id="A0A7H8QJB0"/>
<keyword evidence="5" id="KW-1185">Reference proteome</keyword>
<dbReference type="KEGG" id="trg:TRUGW13939_01120"/>
<feature type="transmembrane region" description="Helical" evidence="2">
    <location>
        <begin position="16"/>
        <end position="37"/>
    </location>
</feature>
<evidence type="ECO:0000259" key="3">
    <source>
        <dbReference type="Pfam" id="PF20684"/>
    </source>
</evidence>
<accession>A0A7H8QJB0</accession>
<proteinExistence type="predicted"/>
<reference evidence="5" key="1">
    <citation type="submission" date="2020-06" db="EMBL/GenBank/DDBJ databases">
        <title>A chromosome-scale genome assembly of Talaromyces rugulosus W13939.</title>
        <authorList>
            <person name="Wang B."/>
            <person name="Guo L."/>
            <person name="Ye K."/>
            <person name="Wang L."/>
        </authorList>
    </citation>
    <scope>NUCLEOTIDE SEQUENCE [LARGE SCALE GENOMIC DNA]</scope>
    <source>
        <strain evidence="5">W13939</strain>
    </source>
</reference>
<dbReference type="InterPro" id="IPR049326">
    <property type="entry name" value="Rhodopsin_dom_fungi"/>
</dbReference>
<feature type="domain" description="Rhodopsin" evidence="3">
    <location>
        <begin position="7"/>
        <end position="187"/>
    </location>
</feature>
<feature type="transmembrane region" description="Helical" evidence="2">
    <location>
        <begin position="170"/>
        <end position="190"/>
    </location>
</feature>
<dbReference type="EMBL" id="CP055898">
    <property type="protein sequence ID" value="QKX54037.1"/>
    <property type="molecule type" value="Genomic_DNA"/>
</dbReference>
<protein>
    <recommendedName>
        <fullName evidence="3">Rhodopsin domain-containing protein</fullName>
    </recommendedName>
</protein>
<dbReference type="GeneID" id="55988633"/>
<feature type="transmembrane region" description="Helical" evidence="2">
    <location>
        <begin position="91"/>
        <end position="113"/>
    </location>
</feature>
<feature type="transmembrane region" description="Helical" evidence="2">
    <location>
        <begin position="125"/>
        <end position="146"/>
    </location>
</feature>
<evidence type="ECO:0000256" key="2">
    <source>
        <dbReference type="SAM" id="Phobius"/>
    </source>
</evidence>
<dbReference type="Proteomes" id="UP000509510">
    <property type="component" value="Chromosome I"/>
</dbReference>
<keyword evidence="2" id="KW-0472">Membrane</keyword>
<evidence type="ECO:0000313" key="5">
    <source>
        <dbReference type="Proteomes" id="UP000509510"/>
    </source>
</evidence>
<dbReference type="Pfam" id="PF20684">
    <property type="entry name" value="Fung_rhodopsin"/>
    <property type="match status" value="1"/>
</dbReference>
<evidence type="ECO:0000256" key="1">
    <source>
        <dbReference type="SAM" id="MobiDB-lite"/>
    </source>
</evidence>
<name>A0A7H8QJB0_TALRU</name>
<gene>
    <name evidence="4" type="ORF">TRUGW13939_01120</name>
</gene>
<dbReference type="PANTHER" id="PTHR39614">
    <property type="entry name" value="INTEGRAL MEMBRANE PROTEIN"/>
    <property type="match status" value="1"/>
</dbReference>
<sequence>MDSENQEAYLTWGDAYIANLLLILGHGAAKTSVIFLLRRINHDKSFIRVCNIVLTVIFIWIVASELAISLQCDLTIPWFATSECDNPTLRWQVIAAFDLSIEVVLFIMSVSLVWDLQMRWISKAIVVGSFGCRLLLIPICVTRLSYLDDTWHSSDPSLDSADLALLSQTLLHYSLMAATIPCLKPFVIAFNTGWGQGLSNQSSNNYYYKRSILNTINNPAGSAQNKKARLQSRKISSIEDICHHETHVSGGNAAGTGGNEGERRQGSEAGVNQLDMSIRETREWSVEHECIELDSFTRLR</sequence>
<dbReference type="RefSeq" id="XP_035340216.1">
    <property type="nucleotide sequence ID" value="XM_035484323.1"/>
</dbReference>
<evidence type="ECO:0000313" key="4">
    <source>
        <dbReference type="EMBL" id="QKX54037.1"/>
    </source>
</evidence>
<feature type="region of interest" description="Disordered" evidence="1">
    <location>
        <begin position="247"/>
        <end position="269"/>
    </location>
</feature>
<dbReference type="PANTHER" id="PTHR39614:SF2">
    <property type="entry name" value="INTEGRAL MEMBRANE PROTEIN"/>
    <property type="match status" value="1"/>
</dbReference>
<keyword evidence="2" id="KW-0812">Transmembrane</keyword>